<feature type="domain" description="2Fe-2S ferredoxin-type" evidence="1">
    <location>
        <begin position="1"/>
        <end position="97"/>
    </location>
</feature>
<dbReference type="InterPro" id="IPR001041">
    <property type="entry name" value="2Fe-2S_ferredoxin-type"/>
</dbReference>
<dbReference type="RefSeq" id="WP_131013007.1">
    <property type="nucleotide sequence ID" value="NZ_SIRE01000006.1"/>
</dbReference>
<evidence type="ECO:0000313" key="2">
    <source>
        <dbReference type="EMBL" id="TBL79762.1"/>
    </source>
</evidence>
<dbReference type="PROSITE" id="PS51085">
    <property type="entry name" value="2FE2S_FER_2"/>
    <property type="match status" value="1"/>
</dbReference>
<dbReference type="OrthoDB" id="9807864at2"/>
<keyword evidence="3" id="KW-1185">Reference proteome</keyword>
<dbReference type="SUPFAM" id="SSF54292">
    <property type="entry name" value="2Fe-2S ferredoxin-like"/>
    <property type="match status" value="1"/>
</dbReference>
<dbReference type="InterPro" id="IPR036010">
    <property type="entry name" value="2Fe-2S_ferredoxin-like_sf"/>
</dbReference>
<proteinExistence type="predicted"/>
<dbReference type="InterPro" id="IPR012675">
    <property type="entry name" value="Beta-grasp_dom_sf"/>
</dbReference>
<protein>
    <submittedName>
        <fullName evidence="2">(2Fe-2S)-binding protein</fullName>
    </submittedName>
</protein>
<dbReference type="EMBL" id="SIRE01000006">
    <property type="protein sequence ID" value="TBL79762.1"/>
    <property type="molecule type" value="Genomic_DNA"/>
</dbReference>
<accession>A0A4V6MSH8</accession>
<name>A0A4V6MSH8_9BACL</name>
<evidence type="ECO:0000259" key="1">
    <source>
        <dbReference type="PROSITE" id="PS51085"/>
    </source>
</evidence>
<reference evidence="2 3" key="1">
    <citation type="submission" date="2019-02" db="EMBL/GenBank/DDBJ databases">
        <title>Paenibacillus sp. nov., isolated from surface-sterilized tissue of Thalictrum simplex L.</title>
        <authorList>
            <person name="Tuo L."/>
        </authorList>
    </citation>
    <scope>NUCLEOTIDE SEQUENCE [LARGE SCALE GENOMIC DNA]</scope>
    <source>
        <strain evidence="2 3">N2SHLJ1</strain>
    </source>
</reference>
<gene>
    <name evidence="2" type="ORF">EYB31_09160</name>
</gene>
<sequence>MMDLKGRRVQKSFEPETGLTILDLALKHDVDWGFSCSRGTCARCRCLVTEGMDYLAAPTDEELDRLEPEELDQGFRLGCQAKVKQAGHIAVAYKPYF</sequence>
<evidence type="ECO:0000313" key="3">
    <source>
        <dbReference type="Proteomes" id="UP000293142"/>
    </source>
</evidence>
<dbReference type="CDD" id="cd00207">
    <property type="entry name" value="fer2"/>
    <property type="match status" value="1"/>
</dbReference>
<dbReference type="Pfam" id="PF00111">
    <property type="entry name" value="Fer2"/>
    <property type="match status" value="1"/>
</dbReference>
<comment type="caution">
    <text evidence="2">The sequence shown here is derived from an EMBL/GenBank/DDBJ whole genome shotgun (WGS) entry which is preliminary data.</text>
</comment>
<dbReference type="GO" id="GO:0051536">
    <property type="term" value="F:iron-sulfur cluster binding"/>
    <property type="evidence" value="ECO:0007669"/>
    <property type="project" value="InterPro"/>
</dbReference>
<organism evidence="2 3">
    <name type="scientific">Paenibacillus thalictri</name>
    <dbReference type="NCBI Taxonomy" id="2527873"/>
    <lineage>
        <taxon>Bacteria</taxon>
        <taxon>Bacillati</taxon>
        <taxon>Bacillota</taxon>
        <taxon>Bacilli</taxon>
        <taxon>Bacillales</taxon>
        <taxon>Paenibacillaceae</taxon>
        <taxon>Paenibacillus</taxon>
    </lineage>
</organism>
<dbReference type="AlphaFoldDB" id="A0A4V6MSH8"/>
<dbReference type="Proteomes" id="UP000293142">
    <property type="component" value="Unassembled WGS sequence"/>
</dbReference>
<dbReference type="Gene3D" id="3.10.20.30">
    <property type="match status" value="1"/>
</dbReference>